<name>A0AAD2G2X5_9STRA</name>
<feature type="region of interest" description="Disordered" evidence="2">
    <location>
        <begin position="38"/>
        <end position="162"/>
    </location>
</feature>
<keyword evidence="1" id="KW-0175">Coiled coil</keyword>
<accession>A0AAD2G2X5</accession>
<dbReference type="Gene3D" id="1.10.950.10">
    <property type="entry name" value="Villin headpiece domain"/>
    <property type="match status" value="1"/>
</dbReference>
<dbReference type="SUPFAM" id="SSF47050">
    <property type="entry name" value="VHP, Villin headpiece domain"/>
    <property type="match status" value="1"/>
</dbReference>
<proteinExistence type="predicted"/>
<dbReference type="GO" id="GO:0003779">
    <property type="term" value="F:actin binding"/>
    <property type="evidence" value="ECO:0007669"/>
    <property type="project" value="InterPro"/>
</dbReference>
<evidence type="ECO:0000313" key="5">
    <source>
        <dbReference type="Proteomes" id="UP001295423"/>
    </source>
</evidence>
<dbReference type="AlphaFoldDB" id="A0AAD2G2X5"/>
<dbReference type="PROSITE" id="PS51089">
    <property type="entry name" value="HP"/>
    <property type="match status" value="1"/>
</dbReference>
<feature type="compositionally biased region" description="Acidic residues" evidence="2">
    <location>
        <begin position="133"/>
        <end position="154"/>
    </location>
</feature>
<dbReference type="GO" id="GO:0007010">
    <property type="term" value="P:cytoskeleton organization"/>
    <property type="evidence" value="ECO:0007669"/>
    <property type="project" value="InterPro"/>
</dbReference>
<feature type="compositionally biased region" description="Basic and acidic residues" evidence="2">
    <location>
        <begin position="81"/>
        <end position="97"/>
    </location>
</feature>
<dbReference type="EMBL" id="CAKOGP040002058">
    <property type="protein sequence ID" value="CAJ1960370.1"/>
    <property type="molecule type" value="Genomic_DNA"/>
</dbReference>
<gene>
    <name evidence="4" type="ORF">CYCCA115_LOCUS18697</name>
</gene>
<sequence>MAENADELAKKRIEEEMKKIQLETEEKRKAKMKALIGDDAVPVEARKKGVDESVQKWSEKGTHQVEEPDIKAGGHAGETLKSMKDAFEKHVQEDATKGKSATTAEGEGEAPLDPEKAEEIRKRFAKPKSDVPEGGEEPEGGGGGEDDEDAEINPEEAAFREGFSSIESEETTMVGLEKHVRITGTDLEGRKFTKTKIFLPKVEGKTVLQGKQPAKEGEPPNWDGHFHALEDIQQLRVEGMDKQHREMYLSPEDFEKYFKMTKGAFAKLPKWKKSKLKKDLLLF</sequence>
<evidence type="ECO:0000313" key="4">
    <source>
        <dbReference type="EMBL" id="CAJ1960370.1"/>
    </source>
</evidence>
<dbReference type="InterPro" id="IPR003128">
    <property type="entry name" value="Villin_headpiece"/>
</dbReference>
<dbReference type="Pfam" id="PF02209">
    <property type="entry name" value="VHP"/>
    <property type="match status" value="1"/>
</dbReference>
<keyword evidence="5" id="KW-1185">Reference proteome</keyword>
<feature type="domain" description="HP" evidence="3">
    <location>
        <begin position="221"/>
        <end position="283"/>
    </location>
</feature>
<evidence type="ECO:0000259" key="3">
    <source>
        <dbReference type="PROSITE" id="PS51089"/>
    </source>
</evidence>
<organism evidence="4 5">
    <name type="scientific">Cylindrotheca closterium</name>
    <dbReference type="NCBI Taxonomy" id="2856"/>
    <lineage>
        <taxon>Eukaryota</taxon>
        <taxon>Sar</taxon>
        <taxon>Stramenopiles</taxon>
        <taxon>Ochrophyta</taxon>
        <taxon>Bacillariophyta</taxon>
        <taxon>Bacillariophyceae</taxon>
        <taxon>Bacillariophycidae</taxon>
        <taxon>Bacillariales</taxon>
        <taxon>Bacillariaceae</taxon>
        <taxon>Cylindrotheca</taxon>
    </lineage>
</organism>
<evidence type="ECO:0000256" key="1">
    <source>
        <dbReference type="SAM" id="Coils"/>
    </source>
</evidence>
<evidence type="ECO:0000256" key="2">
    <source>
        <dbReference type="SAM" id="MobiDB-lite"/>
    </source>
</evidence>
<dbReference type="InterPro" id="IPR036886">
    <property type="entry name" value="Villin_headpiece_dom_sf"/>
</dbReference>
<feature type="compositionally biased region" description="Basic and acidic residues" evidence="2">
    <location>
        <begin position="113"/>
        <end position="131"/>
    </location>
</feature>
<protein>
    <recommendedName>
        <fullName evidence="3">HP domain-containing protein</fullName>
    </recommendedName>
</protein>
<dbReference type="SMART" id="SM00153">
    <property type="entry name" value="VHP"/>
    <property type="match status" value="1"/>
</dbReference>
<comment type="caution">
    <text evidence="4">The sequence shown here is derived from an EMBL/GenBank/DDBJ whole genome shotgun (WGS) entry which is preliminary data.</text>
</comment>
<feature type="coiled-coil region" evidence="1">
    <location>
        <begin position="5"/>
        <end position="33"/>
    </location>
</feature>
<dbReference type="Proteomes" id="UP001295423">
    <property type="component" value="Unassembled WGS sequence"/>
</dbReference>
<feature type="compositionally biased region" description="Basic and acidic residues" evidence="2">
    <location>
        <begin position="44"/>
        <end position="72"/>
    </location>
</feature>
<reference evidence="4" key="1">
    <citation type="submission" date="2023-08" db="EMBL/GenBank/DDBJ databases">
        <authorList>
            <person name="Audoor S."/>
            <person name="Bilcke G."/>
        </authorList>
    </citation>
    <scope>NUCLEOTIDE SEQUENCE</scope>
</reference>